<evidence type="ECO:0000259" key="6">
    <source>
        <dbReference type="PROSITE" id="PS50977"/>
    </source>
</evidence>
<keyword evidence="1" id="KW-0678">Repressor</keyword>
<gene>
    <name evidence="7" type="ORF">GCM10009821_18010</name>
</gene>
<dbReference type="EMBL" id="BAAAPY010000005">
    <property type="protein sequence ID" value="GAA2078538.1"/>
    <property type="molecule type" value="Genomic_DNA"/>
</dbReference>
<accession>A0ABP5HIY2</accession>
<reference evidence="8" key="1">
    <citation type="journal article" date="2019" name="Int. J. Syst. Evol. Microbiol.">
        <title>The Global Catalogue of Microorganisms (GCM) 10K type strain sequencing project: providing services to taxonomists for standard genome sequencing and annotation.</title>
        <authorList>
            <consortium name="The Broad Institute Genomics Platform"/>
            <consortium name="The Broad Institute Genome Sequencing Center for Infectious Disease"/>
            <person name="Wu L."/>
            <person name="Ma J."/>
        </authorList>
    </citation>
    <scope>NUCLEOTIDE SEQUENCE [LARGE SCALE GENOMIC DNA]</scope>
    <source>
        <strain evidence="8">JCM 15749</strain>
    </source>
</reference>
<dbReference type="PANTHER" id="PTHR30055">
    <property type="entry name" value="HTH-TYPE TRANSCRIPTIONAL REGULATOR RUTR"/>
    <property type="match status" value="1"/>
</dbReference>
<dbReference type="PANTHER" id="PTHR30055:SF226">
    <property type="entry name" value="HTH-TYPE TRANSCRIPTIONAL REGULATOR PKSA"/>
    <property type="match status" value="1"/>
</dbReference>
<protein>
    <submittedName>
        <fullName evidence="7">TetR/AcrR family transcriptional regulator</fullName>
    </submittedName>
</protein>
<evidence type="ECO:0000256" key="4">
    <source>
        <dbReference type="ARBA" id="ARBA00023163"/>
    </source>
</evidence>
<dbReference type="SUPFAM" id="SSF48498">
    <property type="entry name" value="Tetracyclin repressor-like, C-terminal domain"/>
    <property type="match status" value="1"/>
</dbReference>
<keyword evidence="2" id="KW-0805">Transcription regulation</keyword>
<organism evidence="7 8">
    <name type="scientific">Aeromicrobium halocynthiae</name>
    <dbReference type="NCBI Taxonomy" id="560557"/>
    <lineage>
        <taxon>Bacteria</taxon>
        <taxon>Bacillati</taxon>
        <taxon>Actinomycetota</taxon>
        <taxon>Actinomycetes</taxon>
        <taxon>Propionibacteriales</taxon>
        <taxon>Nocardioidaceae</taxon>
        <taxon>Aeromicrobium</taxon>
    </lineage>
</organism>
<evidence type="ECO:0000313" key="7">
    <source>
        <dbReference type="EMBL" id="GAA2078538.1"/>
    </source>
</evidence>
<evidence type="ECO:0000313" key="8">
    <source>
        <dbReference type="Proteomes" id="UP001501480"/>
    </source>
</evidence>
<dbReference type="InterPro" id="IPR039538">
    <property type="entry name" value="BetI_C"/>
</dbReference>
<feature type="domain" description="HTH tetR-type" evidence="6">
    <location>
        <begin position="8"/>
        <end position="68"/>
    </location>
</feature>
<feature type="DNA-binding region" description="H-T-H motif" evidence="5">
    <location>
        <begin position="31"/>
        <end position="50"/>
    </location>
</feature>
<evidence type="ECO:0000256" key="3">
    <source>
        <dbReference type="ARBA" id="ARBA00023125"/>
    </source>
</evidence>
<dbReference type="InterPro" id="IPR050109">
    <property type="entry name" value="HTH-type_TetR-like_transc_reg"/>
</dbReference>
<sequence length="203" mass="22619">MPRFVDHEARRREIAAALWRVVRTQGVEQTSVRAVAAEAGWSAGALRHYFATQDDLHAFALRSMLEQTVVRVRRWLASEDGSPTERAVTLVEELLPLDDERRSECLVWYAFADRARLDAVLGDVRRQGWLGTRHIARLAVAEAARAARPLGLEDELADPALEARAARLHVLIDGWAVHGISYPDLVDASALHDQVVAEVGTWS</sequence>
<proteinExistence type="predicted"/>
<evidence type="ECO:0000256" key="2">
    <source>
        <dbReference type="ARBA" id="ARBA00023015"/>
    </source>
</evidence>
<keyword evidence="8" id="KW-1185">Reference proteome</keyword>
<dbReference type="InterPro" id="IPR001647">
    <property type="entry name" value="HTH_TetR"/>
</dbReference>
<dbReference type="InterPro" id="IPR009057">
    <property type="entry name" value="Homeodomain-like_sf"/>
</dbReference>
<dbReference type="Proteomes" id="UP001501480">
    <property type="component" value="Unassembled WGS sequence"/>
</dbReference>
<dbReference type="PROSITE" id="PS50977">
    <property type="entry name" value="HTH_TETR_2"/>
    <property type="match status" value="1"/>
</dbReference>
<dbReference type="Pfam" id="PF00440">
    <property type="entry name" value="TetR_N"/>
    <property type="match status" value="1"/>
</dbReference>
<name>A0ABP5HIY2_9ACTN</name>
<keyword evidence="4" id="KW-0804">Transcription</keyword>
<dbReference type="Gene3D" id="1.10.357.10">
    <property type="entry name" value="Tetracycline Repressor, domain 2"/>
    <property type="match status" value="1"/>
</dbReference>
<evidence type="ECO:0000256" key="1">
    <source>
        <dbReference type="ARBA" id="ARBA00022491"/>
    </source>
</evidence>
<dbReference type="InterPro" id="IPR036271">
    <property type="entry name" value="Tet_transcr_reg_TetR-rel_C_sf"/>
</dbReference>
<keyword evidence="3 5" id="KW-0238">DNA-binding</keyword>
<evidence type="ECO:0000256" key="5">
    <source>
        <dbReference type="PROSITE-ProRule" id="PRU00335"/>
    </source>
</evidence>
<dbReference type="RefSeq" id="WP_344327178.1">
    <property type="nucleotide sequence ID" value="NZ_BAAAPY010000005.1"/>
</dbReference>
<dbReference type="Pfam" id="PF13977">
    <property type="entry name" value="TetR_C_6"/>
    <property type="match status" value="1"/>
</dbReference>
<comment type="caution">
    <text evidence="7">The sequence shown here is derived from an EMBL/GenBank/DDBJ whole genome shotgun (WGS) entry which is preliminary data.</text>
</comment>
<dbReference type="SUPFAM" id="SSF46689">
    <property type="entry name" value="Homeodomain-like"/>
    <property type="match status" value="1"/>
</dbReference>